<protein>
    <submittedName>
        <fullName evidence="4">Polar localization protein TipN</fullName>
    </submittedName>
</protein>
<feature type="transmembrane region" description="Helical" evidence="3">
    <location>
        <begin position="170"/>
        <end position="188"/>
    </location>
</feature>
<gene>
    <name evidence="4" type="ORF">ABOZ73_00970</name>
</gene>
<accession>A0AB39KTR0</accession>
<feature type="compositionally biased region" description="Low complexity" evidence="2">
    <location>
        <begin position="633"/>
        <end position="646"/>
    </location>
</feature>
<sequence>MKARKRQPLDFSVLPTEPLAAETPAAATAEPAPETAPDPDMAIVEAPTAETPVVQPHAETQPTASAPPPPPATSASSVRLDVRPEPTSGGGLFWFAAWAVAAIWSVTPIAFTLGWRQSSGPFAFDGFTLGLLLLLGVGSAAFVLLGAYLLRQGMRLASEARRARLMADQLLSPAALAASGASDVVAAVRLQIEHANAAAAEARERMLALREALAVETERLAEAAATSARTASHLAENLGRERESMTTLSQTLDGQASSVTDAIARQARMVAEASDLAEAQLREAEAALAARAADMAAAAGEANTAARTTADDLSRQIARLETAGVGVGEQLRAVELALTNQRTALVDAAQGLRADQEDFAAETETRTAQLSEFVGHTRQSAGELNEISSRAAETLSGLIASTTEQFRQIADSAKEEREALGIEAGRSLGAVAEAAAAERARLEQQLSGAFEGLSSAAEQARKAADQHADAAMARVDQLNEAAFAAGQKADAIFEARLNDARELIEQSAMMVEQAGARTAQKLEDGVGRARHTLGELEALMAEVAARVRGLPDDALQQAEAVKLAVERGVGELLSAARQAAEETQAIDAAFQARVRRNYDILNEAASRVATTPSAVPRQAGPAPTPVAAPPAPKARAAAPEAAPSDAGSLRPRLRLTPTATDEEFRSVFGSAGGPTEEVTPEPPADRGDWSWKELLSTIDDGSADDQRLGEKLHVEITGMGIDPTALLPQSRLDDIAEVLKTGDRAAAREMVKKLAPAATRRLVRRLFSDTALRTQVDRFLRRQAAMIDEAVEQDRGGFLVGTLVGSEVGRAYLLLEAAAGDLA</sequence>
<proteinExistence type="predicted"/>
<reference evidence="4" key="1">
    <citation type="submission" date="2024-06" db="EMBL/GenBank/DDBJ databases">
        <title>Caulobacter inopinatus, sp. nov.</title>
        <authorList>
            <person name="Donachie S.P."/>
        </authorList>
    </citation>
    <scope>NUCLEOTIDE SEQUENCE</scope>
    <source>
        <strain evidence="4">73W</strain>
    </source>
</reference>
<keyword evidence="3" id="KW-0812">Transmembrane</keyword>
<feature type="transmembrane region" description="Helical" evidence="3">
    <location>
        <begin position="127"/>
        <end position="150"/>
    </location>
</feature>
<keyword evidence="3" id="KW-1133">Transmembrane helix</keyword>
<feature type="transmembrane region" description="Helical" evidence="3">
    <location>
        <begin position="92"/>
        <end position="115"/>
    </location>
</feature>
<evidence type="ECO:0000313" key="4">
    <source>
        <dbReference type="EMBL" id="XDO97029.1"/>
    </source>
</evidence>
<feature type="compositionally biased region" description="Pro residues" evidence="2">
    <location>
        <begin position="622"/>
        <end position="632"/>
    </location>
</feature>
<dbReference type="EMBL" id="CP158375">
    <property type="protein sequence ID" value="XDO97029.1"/>
    <property type="molecule type" value="Genomic_DNA"/>
</dbReference>
<name>A0AB39KTR0_9CAUL</name>
<evidence type="ECO:0000256" key="3">
    <source>
        <dbReference type="SAM" id="Phobius"/>
    </source>
</evidence>
<organism evidence="4">
    <name type="scientific">Caulobacter sp. 73W</name>
    <dbReference type="NCBI Taxonomy" id="3161137"/>
    <lineage>
        <taxon>Bacteria</taxon>
        <taxon>Pseudomonadati</taxon>
        <taxon>Pseudomonadota</taxon>
        <taxon>Alphaproteobacteria</taxon>
        <taxon>Caulobacterales</taxon>
        <taxon>Caulobacteraceae</taxon>
        <taxon>Caulobacter</taxon>
    </lineage>
</organism>
<feature type="region of interest" description="Disordered" evidence="2">
    <location>
        <begin position="1"/>
        <end position="77"/>
    </location>
</feature>
<dbReference type="RefSeq" id="WP_369059977.1">
    <property type="nucleotide sequence ID" value="NZ_CP158375.1"/>
</dbReference>
<feature type="compositionally biased region" description="Low complexity" evidence="2">
    <location>
        <begin position="14"/>
        <end position="35"/>
    </location>
</feature>
<keyword evidence="3" id="KW-0472">Membrane</keyword>
<dbReference type="AlphaFoldDB" id="A0AB39KTR0"/>
<feature type="coiled-coil region" evidence="1">
    <location>
        <begin position="185"/>
        <end position="219"/>
    </location>
</feature>
<evidence type="ECO:0000256" key="2">
    <source>
        <dbReference type="SAM" id="MobiDB-lite"/>
    </source>
</evidence>
<feature type="region of interest" description="Disordered" evidence="2">
    <location>
        <begin position="609"/>
        <end position="687"/>
    </location>
</feature>
<evidence type="ECO:0000256" key="1">
    <source>
        <dbReference type="SAM" id="Coils"/>
    </source>
</evidence>
<keyword evidence="1" id="KW-0175">Coiled coil</keyword>